<evidence type="ECO:0000313" key="2">
    <source>
        <dbReference type="Proteomes" id="UP000996601"/>
    </source>
</evidence>
<gene>
    <name evidence="1" type="ORF">GB927_019105</name>
</gene>
<dbReference type="SUPFAM" id="SSF81301">
    <property type="entry name" value="Nucleotidyltransferase"/>
    <property type="match status" value="1"/>
</dbReference>
<sequence>MNAQPTLPHDAWSAWHPRELARRLTGIAQPWCVVGGWALDLWHGVETRPHDDLEFTVLRGDFAAFRDALSGLRFHAVGDGHVEPLAPDEAPLAEIAQVWCEDVAAGRWRVDMMLEEGTPETWIYKRDPSIRRPREEVVRVSAEGIPYLAPEAILLFKAKYRRDKDEADFEKALPKLDAAQRRWLKAGIEAAHPDHAWLRRLNRR</sequence>
<comment type="caution">
    <text evidence="1">The sequence shown here is derived from an EMBL/GenBank/DDBJ whole genome shotgun (WGS) entry which is preliminary data.</text>
</comment>
<dbReference type="Pfam" id="PF10706">
    <property type="entry name" value="Aminoglyc_resit"/>
    <property type="match status" value="1"/>
</dbReference>
<organism evidence="1 2">
    <name type="scientific">Shinella lacus</name>
    <dbReference type="NCBI Taxonomy" id="2654216"/>
    <lineage>
        <taxon>Bacteria</taxon>
        <taxon>Pseudomonadati</taxon>
        <taxon>Pseudomonadota</taxon>
        <taxon>Alphaproteobacteria</taxon>
        <taxon>Hyphomicrobiales</taxon>
        <taxon>Rhizobiaceae</taxon>
        <taxon>Shinella</taxon>
    </lineage>
</organism>
<proteinExistence type="predicted"/>
<dbReference type="Gene3D" id="3.30.460.40">
    <property type="match status" value="1"/>
</dbReference>
<dbReference type="RefSeq" id="WP_256118805.1">
    <property type="nucleotide sequence ID" value="NZ_WHSB02000007.1"/>
</dbReference>
<dbReference type="InterPro" id="IPR043519">
    <property type="entry name" value="NT_sf"/>
</dbReference>
<name>A0ABT1RAF4_9HYPH</name>
<evidence type="ECO:0000313" key="1">
    <source>
        <dbReference type="EMBL" id="MCQ4632167.1"/>
    </source>
</evidence>
<dbReference type="EMBL" id="WHSB02000007">
    <property type="protein sequence ID" value="MCQ4632167.1"/>
    <property type="molecule type" value="Genomic_DNA"/>
</dbReference>
<dbReference type="Proteomes" id="UP000996601">
    <property type="component" value="Unassembled WGS sequence"/>
</dbReference>
<dbReference type="InterPro" id="IPR019646">
    <property type="entry name" value="Aminoglyc_AdlTrfase"/>
</dbReference>
<accession>A0ABT1RAF4</accession>
<keyword evidence="2" id="KW-1185">Reference proteome</keyword>
<protein>
    <submittedName>
        <fullName evidence="1">Amino acid transporter</fullName>
    </submittedName>
</protein>
<reference evidence="1" key="1">
    <citation type="submission" date="2021-07" db="EMBL/GenBank/DDBJ databases">
        <title>Shinella sp. nov., a novel member of the genus Shinella from water.</title>
        <authorList>
            <person name="Deng Y."/>
        </authorList>
    </citation>
    <scope>NUCLEOTIDE SEQUENCE</scope>
    <source>
        <strain evidence="1">CPCC 100929</strain>
    </source>
</reference>